<protein>
    <recommendedName>
        <fullName evidence="3">DUF2867 domain-containing protein</fullName>
    </recommendedName>
</protein>
<dbReference type="AlphaFoldDB" id="A0A975BFW5"/>
<dbReference type="EMBL" id="CP061800">
    <property type="protein sequence ID" value="QTA84325.1"/>
    <property type="molecule type" value="Genomic_DNA"/>
</dbReference>
<evidence type="ECO:0000313" key="1">
    <source>
        <dbReference type="EMBL" id="QTA84325.1"/>
    </source>
</evidence>
<evidence type="ECO:0008006" key="3">
    <source>
        <dbReference type="Google" id="ProtNLM"/>
    </source>
</evidence>
<keyword evidence="2" id="KW-1185">Reference proteome</keyword>
<dbReference type="Proteomes" id="UP000663722">
    <property type="component" value="Chromosome"/>
</dbReference>
<name>A0A975BFW5_9BACT</name>
<sequence length="95" mass="11071">MRELGIYKIAPITSPDDFIKNTFSARLKVVWNFYLEELNSNQIRLSTETRVLCMSPFTKLTFGLYWMIIKPFSGVTHKKMLQIIKQDSETHAEIG</sequence>
<dbReference type="RefSeq" id="WP_207680859.1">
    <property type="nucleotide sequence ID" value="NZ_CP061800.1"/>
</dbReference>
<reference evidence="1" key="1">
    <citation type="journal article" date="2021" name="Microb. Physiol.">
        <title>Proteogenomic Insights into the Physiology of Marine, Sulfate-Reducing, Filamentous Desulfonema limicola and Desulfonema magnum.</title>
        <authorList>
            <person name="Schnaars V."/>
            <person name="Wohlbrand L."/>
            <person name="Scheve S."/>
            <person name="Hinrichs C."/>
            <person name="Reinhardt R."/>
            <person name="Rabus R."/>
        </authorList>
    </citation>
    <scope>NUCLEOTIDE SEQUENCE</scope>
    <source>
        <strain evidence="1">4be13</strain>
    </source>
</reference>
<evidence type="ECO:0000313" key="2">
    <source>
        <dbReference type="Proteomes" id="UP000663722"/>
    </source>
</evidence>
<gene>
    <name evidence="1" type="ORF">dnm_003190</name>
</gene>
<dbReference type="KEGG" id="dmm:dnm_003190"/>
<accession>A0A975BFW5</accession>
<proteinExistence type="predicted"/>
<organism evidence="1 2">
    <name type="scientific">Desulfonema magnum</name>
    <dbReference type="NCBI Taxonomy" id="45655"/>
    <lineage>
        <taxon>Bacteria</taxon>
        <taxon>Pseudomonadati</taxon>
        <taxon>Thermodesulfobacteriota</taxon>
        <taxon>Desulfobacteria</taxon>
        <taxon>Desulfobacterales</taxon>
        <taxon>Desulfococcaceae</taxon>
        <taxon>Desulfonema</taxon>
    </lineage>
</organism>